<dbReference type="RefSeq" id="XP_041158244.1">
    <property type="nucleotide sequence ID" value="XM_041311195.1"/>
</dbReference>
<keyword evidence="2" id="KW-1185">Reference proteome</keyword>
<dbReference type="AlphaFoldDB" id="A0A9P7DG16"/>
<sequence>MHTTKATARRLTITRRWLITIPPLLQLALEVLVHRQVLSASCLYPVVRQRRRGFVPLWALSIRLAHHNPPGGSLLTSATSLR</sequence>
<organism evidence="1 2">
    <name type="scientific">Suillus plorans</name>
    <dbReference type="NCBI Taxonomy" id="116603"/>
    <lineage>
        <taxon>Eukaryota</taxon>
        <taxon>Fungi</taxon>
        <taxon>Dikarya</taxon>
        <taxon>Basidiomycota</taxon>
        <taxon>Agaricomycotina</taxon>
        <taxon>Agaricomycetes</taxon>
        <taxon>Agaricomycetidae</taxon>
        <taxon>Boletales</taxon>
        <taxon>Suillineae</taxon>
        <taxon>Suillaceae</taxon>
        <taxon>Suillus</taxon>
    </lineage>
</organism>
<evidence type="ECO:0000313" key="1">
    <source>
        <dbReference type="EMBL" id="KAG1791399.1"/>
    </source>
</evidence>
<proteinExistence type="predicted"/>
<name>A0A9P7DG16_9AGAM</name>
<gene>
    <name evidence="1" type="ORF">HD556DRAFT_653417</name>
</gene>
<dbReference type="Proteomes" id="UP000719766">
    <property type="component" value="Unassembled WGS sequence"/>
</dbReference>
<accession>A0A9P7DG16</accession>
<comment type="caution">
    <text evidence="1">The sequence shown here is derived from an EMBL/GenBank/DDBJ whole genome shotgun (WGS) entry which is preliminary data.</text>
</comment>
<dbReference type="EMBL" id="JABBWE010000043">
    <property type="protein sequence ID" value="KAG1791399.1"/>
    <property type="molecule type" value="Genomic_DNA"/>
</dbReference>
<evidence type="ECO:0000313" key="2">
    <source>
        <dbReference type="Proteomes" id="UP000719766"/>
    </source>
</evidence>
<dbReference type="OrthoDB" id="10511035at2759"/>
<reference evidence="1" key="1">
    <citation type="journal article" date="2020" name="New Phytol.">
        <title>Comparative genomics reveals dynamic genome evolution in host specialist ectomycorrhizal fungi.</title>
        <authorList>
            <person name="Lofgren L.A."/>
            <person name="Nguyen N.H."/>
            <person name="Vilgalys R."/>
            <person name="Ruytinx J."/>
            <person name="Liao H.L."/>
            <person name="Branco S."/>
            <person name="Kuo A."/>
            <person name="LaButti K."/>
            <person name="Lipzen A."/>
            <person name="Andreopoulos W."/>
            <person name="Pangilinan J."/>
            <person name="Riley R."/>
            <person name="Hundley H."/>
            <person name="Na H."/>
            <person name="Barry K."/>
            <person name="Grigoriev I.V."/>
            <person name="Stajich J.E."/>
            <person name="Kennedy P.G."/>
        </authorList>
    </citation>
    <scope>NUCLEOTIDE SEQUENCE</scope>
    <source>
        <strain evidence="1">S12</strain>
    </source>
</reference>
<dbReference type="GeneID" id="64604959"/>
<protein>
    <submittedName>
        <fullName evidence="1">Uncharacterized protein</fullName>
    </submittedName>
</protein>